<feature type="region of interest" description="Disordered" evidence="1">
    <location>
        <begin position="1"/>
        <end position="54"/>
    </location>
</feature>
<reference evidence="2" key="1">
    <citation type="submission" date="2018-05" db="EMBL/GenBank/DDBJ databases">
        <authorList>
            <person name="Lanie J.A."/>
            <person name="Ng W.-L."/>
            <person name="Kazmierczak K.M."/>
            <person name="Andrzejewski T.M."/>
            <person name="Davidsen T.M."/>
            <person name="Wayne K.J."/>
            <person name="Tettelin H."/>
            <person name="Glass J.I."/>
            <person name="Rusch D."/>
            <person name="Podicherti R."/>
            <person name="Tsui H.-C.T."/>
            <person name="Winkler M.E."/>
        </authorList>
    </citation>
    <scope>NUCLEOTIDE SEQUENCE</scope>
</reference>
<feature type="region of interest" description="Disordered" evidence="1">
    <location>
        <begin position="194"/>
        <end position="216"/>
    </location>
</feature>
<evidence type="ECO:0000313" key="2">
    <source>
        <dbReference type="EMBL" id="SVE31667.1"/>
    </source>
</evidence>
<accession>A0A383CH22</accession>
<gene>
    <name evidence="2" type="ORF">METZ01_LOCUS484521</name>
</gene>
<feature type="non-terminal residue" evidence="2">
    <location>
        <position position="1"/>
    </location>
</feature>
<dbReference type="EMBL" id="UINC01208896">
    <property type="protein sequence ID" value="SVE31667.1"/>
    <property type="molecule type" value="Genomic_DNA"/>
</dbReference>
<protein>
    <submittedName>
        <fullName evidence="2">Uncharacterized protein</fullName>
    </submittedName>
</protein>
<evidence type="ECO:0000256" key="1">
    <source>
        <dbReference type="SAM" id="MobiDB-lite"/>
    </source>
</evidence>
<proteinExistence type="predicted"/>
<feature type="region of interest" description="Disordered" evidence="1">
    <location>
        <begin position="127"/>
        <end position="159"/>
    </location>
</feature>
<organism evidence="2">
    <name type="scientific">marine metagenome</name>
    <dbReference type="NCBI Taxonomy" id="408172"/>
    <lineage>
        <taxon>unclassified sequences</taxon>
        <taxon>metagenomes</taxon>
        <taxon>ecological metagenomes</taxon>
    </lineage>
</organism>
<feature type="compositionally biased region" description="Basic residues" evidence="1">
    <location>
        <begin position="128"/>
        <end position="137"/>
    </location>
</feature>
<sequence length="216" mass="24414">LPQSHQGGLLRHHHPGLCPGHVAGVSAQRDHARRYQRTDRFQESAGPGSYRNVHQAGPLRDRLLRPAGRLLSVPLPGALQTRQAAAGHPRRRESTAFHRLPDHPLQDFRVRRSQHAGRAGWNALRTADRHHHARAHGRAGVDRDRRLDRRRRPGYAGGCHGRCRAHQPALQLFDGYVPRHLALLPGRPLHRRRAVFSRGDRRDGRASQEQRDKAGV</sequence>
<feature type="compositionally biased region" description="Basic and acidic residues" evidence="1">
    <location>
        <begin position="198"/>
        <end position="216"/>
    </location>
</feature>
<dbReference type="AlphaFoldDB" id="A0A383CH22"/>
<name>A0A383CH22_9ZZZZ</name>
<feature type="non-terminal residue" evidence="2">
    <location>
        <position position="216"/>
    </location>
</feature>